<accession>A0A2S0X0R4</accession>
<dbReference type="SUPFAM" id="SSF52540">
    <property type="entry name" value="P-loop containing nucleoside triphosphate hydrolases"/>
    <property type="match status" value="1"/>
</dbReference>
<proteinExistence type="inferred from homology"/>
<dbReference type="GO" id="GO:0046872">
    <property type="term" value="F:metal ion binding"/>
    <property type="evidence" value="ECO:0007669"/>
    <property type="project" value="UniProtKB-KW"/>
</dbReference>
<dbReference type="GO" id="GO:0003677">
    <property type="term" value="F:DNA binding"/>
    <property type="evidence" value="ECO:0007669"/>
    <property type="project" value="UniProtKB-KW"/>
</dbReference>
<evidence type="ECO:0000256" key="16">
    <source>
        <dbReference type="ARBA" id="ARBA00023125"/>
    </source>
</evidence>
<dbReference type="GO" id="GO:0016888">
    <property type="term" value="F:DNA endonuclease activity, producing 5'-phosphomonoesters"/>
    <property type="evidence" value="ECO:0007669"/>
    <property type="project" value="InterPro"/>
</dbReference>
<evidence type="ECO:0000256" key="10">
    <source>
        <dbReference type="ARBA" id="ARBA00022722"/>
    </source>
</evidence>
<dbReference type="GO" id="GO:0016779">
    <property type="term" value="F:nucleotidyltransferase activity"/>
    <property type="evidence" value="ECO:0007669"/>
    <property type="project" value="UniProtKB-KW"/>
</dbReference>
<dbReference type="GO" id="GO:0042025">
    <property type="term" value="C:host cell nucleus"/>
    <property type="evidence" value="ECO:0007669"/>
    <property type="project" value="UniProtKB-SubCell"/>
</dbReference>
<comment type="cofactor">
    <cofactor evidence="18">
        <name>Mg(2+)</name>
        <dbReference type="ChEBI" id="CHEBI:18420"/>
    </cofactor>
    <cofactor evidence="18">
        <name>Mn(2+)</name>
        <dbReference type="ChEBI" id="CHEBI:29035"/>
    </cofactor>
    <text evidence="18">Divalent metal cations, possibly Mg(2+) or Mn(2+).</text>
</comment>
<keyword evidence="9" id="KW-0235">DNA replication</keyword>
<evidence type="ECO:0000313" key="22">
    <source>
        <dbReference type="EMBL" id="AWB97034.1"/>
    </source>
</evidence>
<feature type="binding site" evidence="18">
    <location>
        <position position="105"/>
    </location>
    <ligand>
        <name>a divalent metal cation</name>
        <dbReference type="ChEBI" id="CHEBI:60240"/>
    </ligand>
</feature>
<dbReference type="GO" id="GO:0005198">
    <property type="term" value="F:structural molecule activity"/>
    <property type="evidence" value="ECO:0007669"/>
    <property type="project" value="InterPro"/>
</dbReference>
<evidence type="ECO:0000256" key="19">
    <source>
        <dbReference type="RuleBase" id="RU361249"/>
    </source>
</evidence>
<evidence type="ECO:0000256" key="11">
    <source>
        <dbReference type="ARBA" id="ARBA00022723"/>
    </source>
</evidence>
<keyword evidence="14 19" id="KW-0378">Hydrolase</keyword>
<dbReference type="EC" id="3.1.21.-" evidence="19"/>
<evidence type="ECO:0000256" key="18">
    <source>
        <dbReference type="PIRSR" id="PIRSR601191-2"/>
    </source>
</evidence>
<evidence type="ECO:0000256" key="9">
    <source>
        <dbReference type="ARBA" id="ARBA00022705"/>
    </source>
</evidence>
<dbReference type="GO" id="GO:0000166">
    <property type="term" value="F:nucleotide binding"/>
    <property type="evidence" value="ECO:0007669"/>
    <property type="project" value="UniProtKB-KW"/>
</dbReference>
<evidence type="ECO:0000256" key="7">
    <source>
        <dbReference type="ARBA" id="ARBA00022679"/>
    </source>
</evidence>
<keyword evidence="5" id="KW-0678">Repressor</keyword>
<feature type="binding site" evidence="18">
    <location>
        <position position="61"/>
    </location>
    <ligand>
        <name>a divalent metal cation</name>
        <dbReference type="ChEBI" id="CHEBI:60240"/>
    </ligand>
</feature>
<reference evidence="21" key="1">
    <citation type="journal article" date="2017" name="Arch. Virol.">
        <title>Genome characterization of sweet potato symptomless virus 1: a mastrevirus with an unusual nonanucleotide sequence.</title>
        <authorList>
            <person name="Cao M."/>
            <person name="Lan P."/>
            <person name="Li F."/>
            <person name="Abad J."/>
            <person name="Zhou C."/>
            <person name="Li R."/>
        </authorList>
    </citation>
    <scope>NUCLEOTIDE SEQUENCE</scope>
    <source>
        <strain evidence="21">Z01019</strain>
    </source>
</reference>
<feature type="binding site" evidence="18">
    <location>
        <position position="53"/>
    </location>
    <ligand>
        <name>a divalent metal cation</name>
        <dbReference type="ChEBI" id="CHEBI:60240"/>
    </ligand>
</feature>
<protein>
    <recommendedName>
        <fullName evidence="4 19">Replication-associated protein</fullName>
        <shortName evidence="19">Rep</shortName>
        <ecNumber evidence="19">3.1.21.-</ecNumber>
    </recommendedName>
</protein>
<evidence type="ECO:0000256" key="8">
    <source>
        <dbReference type="ARBA" id="ARBA00022695"/>
    </source>
</evidence>
<dbReference type="InterPro" id="IPR027417">
    <property type="entry name" value="P-loop_NTPase"/>
</dbReference>
<dbReference type="InterPro" id="IPR022692">
    <property type="entry name" value="Gemini_AL1_REP_central"/>
</dbReference>
<dbReference type="Gene3D" id="3.40.1310.20">
    <property type="match status" value="1"/>
</dbReference>
<dbReference type="SUPFAM" id="SSF55464">
    <property type="entry name" value="Origin of replication-binding domain, RBD-like"/>
    <property type="match status" value="1"/>
</dbReference>
<evidence type="ECO:0000256" key="13">
    <source>
        <dbReference type="ARBA" id="ARBA00022759"/>
    </source>
</evidence>
<dbReference type="InterPro" id="IPR001191">
    <property type="entry name" value="Gemini_AL1_REP"/>
</dbReference>
<sequence length="335" mass="39087">MPRQPRARSVFSFSSKYGFLTYSQCDLTAEIIQQMLITLLTPFNLLFLAVAPEHHQDGSLHFHVLFQCARRIITRRVDFFDLNNYHPNIQPARDSAAVLEYISKEQPPIVWGEFQNHKVSPSRRDDRWRDIIFTSTSKAEYLNRVKQEFPADYATRLQQLEYSAERLFPSTAPPYVSPFDPLTLQCHEDIQDWINRELYLEPSERALRRPRSLYICGPTRTAKTTWARQLGRHNYWNGGVDFSTYDCHATYNIADDIPFKFFPSWKQLIGGQKDFTVNPKYGKKKVIPGGIPCIILVNQDEDWLRDMSPDQKSYFLANCTVHYMSPTETFIRPSA</sequence>
<feature type="domain" description="CRESS-DNA virus Rep endonuclease" evidence="20">
    <location>
        <begin position="12"/>
        <end position="114"/>
    </location>
</feature>
<gene>
    <name evidence="22" type="primary">C1</name>
    <name evidence="21" type="synonym">C2</name>
</gene>
<dbReference type="PRINTS" id="PR00227">
    <property type="entry name" value="GEMCOATAL1"/>
</dbReference>
<evidence type="ECO:0000256" key="12">
    <source>
        <dbReference type="ARBA" id="ARBA00022741"/>
    </source>
</evidence>
<reference evidence="22" key="2">
    <citation type="submission" date="2017-05" db="EMBL/GenBank/DDBJ databases">
        <authorList>
            <person name="Song R."/>
            <person name="Chenine A.L."/>
            <person name="Ruprecht R.M."/>
        </authorList>
    </citation>
    <scope>NUCLEOTIDE SEQUENCE</scope>
    <source>
        <strain evidence="22">Korea</strain>
    </source>
</reference>
<evidence type="ECO:0000256" key="3">
    <source>
        <dbReference type="ARBA" id="ARBA00011488"/>
    </source>
</evidence>
<dbReference type="Pfam" id="PF08283">
    <property type="entry name" value="Gemini_AL1_M"/>
    <property type="match status" value="1"/>
</dbReference>
<evidence type="ECO:0000256" key="6">
    <source>
        <dbReference type="ARBA" id="ARBA00022562"/>
    </source>
</evidence>
<keyword evidence="13" id="KW-0255">Endonuclease</keyword>
<keyword evidence="11 18" id="KW-0479">Metal-binding</keyword>
<evidence type="ECO:0000256" key="2">
    <source>
        <dbReference type="ARBA" id="ARBA00006240"/>
    </source>
</evidence>
<organism evidence="22">
    <name type="scientific">Sweet potato symptomless virus 1</name>
    <dbReference type="NCBI Taxonomy" id="603333"/>
    <lineage>
        <taxon>Viruses</taxon>
        <taxon>Monodnaviria</taxon>
        <taxon>Shotokuvirae</taxon>
        <taxon>Cressdnaviricota</taxon>
        <taxon>Repensiviricetes</taxon>
        <taxon>Geplafuvirales</taxon>
        <taxon>Geminiviridae</taxon>
        <taxon>Mastrevirus</taxon>
        <taxon>Mastrevirus ipomoeae</taxon>
    </lineage>
</organism>
<name>A0A2S0X0R4_9GEMI</name>
<dbReference type="GO" id="GO:0006260">
    <property type="term" value="P:DNA replication"/>
    <property type="evidence" value="ECO:0007669"/>
    <property type="project" value="UniProtKB-KW"/>
</dbReference>
<keyword evidence="7" id="KW-0808">Transferase</keyword>
<keyword evidence="12" id="KW-0547">Nucleotide-binding</keyword>
<dbReference type="EMBL" id="KY565235">
    <property type="protein sequence ID" value="ARR74909.1"/>
    <property type="molecule type" value="Genomic_DNA"/>
</dbReference>
<keyword evidence="10" id="KW-0540">Nuclease</keyword>
<keyword evidence="16" id="KW-0238">DNA-binding</keyword>
<feature type="active site" description="For DNA cleavage activity" evidence="17">
    <location>
        <position position="101"/>
    </location>
</feature>
<evidence type="ECO:0000259" key="20">
    <source>
        <dbReference type="PROSITE" id="PS52020"/>
    </source>
</evidence>
<evidence type="ECO:0000256" key="5">
    <source>
        <dbReference type="ARBA" id="ARBA00022491"/>
    </source>
</evidence>
<feature type="binding site" evidence="18">
    <location>
        <position position="63"/>
    </location>
    <ligand>
        <name>a divalent metal cation</name>
        <dbReference type="ChEBI" id="CHEBI:60240"/>
    </ligand>
</feature>
<evidence type="ECO:0000256" key="4">
    <source>
        <dbReference type="ARBA" id="ARBA00014531"/>
    </source>
</evidence>
<dbReference type="PRINTS" id="PR00228">
    <property type="entry name" value="GEMCOATCLVL1"/>
</dbReference>
<comment type="subcellular location">
    <subcellularLocation>
        <location evidence="1 19">Host nucleus</location>
    </subcellularLocation>
</comment>
<dbReference type="EMBL" id="MF148248">
    <property type="protein sequence ID" value="AWB97034.1"/>
    <property type="molecule type" value="Genomic_DNA"/>
</dbReference>
<evidence type="ECO:0000313" key="21">
    <source>
        <dbReference type="EMBL" id="ARR74909.1"/>
    </source>
</evidence>
<evidence type="ECO:0000256" key="1">
    <source>
        <dbReference type="ARBA" id="ARBA00004147"/>
    </source>
</evidence>
<evidence type="ECO:0000256" key="14">
    <source>
        <dbReference type="ARBA" id="ARBA00022801"/>
    </source>
</evidence>
<evidence type="ECO:0000256" key="15">
    <source>
        <dbReference type="ARBA" id="ARBA00023124"/>
    </source>
</evidence>
<comment type="similarity">
    <text evidence="2 19">Belongs to the geminiviridae Rep protein family.</text>
</comment>
<dbReference type="Pfam" id="PF00799">
    <property type="entry name" value="Gemini_AL1"/>
    <property type="match status" value="1"/>
</dbReference>
<dbReference type="PROSITE" id="PS52020">
    <property type="entry name" value="CRESS_DNA_REP"/>
    <property type="match status" value="1"/>
</dbReference>
<dbReference type="InterPro" id="IPR049912">
    <property type="entry name" value="CRESS_DNA_REP"/>
</dbReference>
<comment type="subunit">
    <text evidence="3">Homooligomer. Rep binds to repeated DNA motifs (iterons). Forms the O-complex, which is a Rep-DNA complex involved in the initiation of RCR. Part of the C- and V-complexes which are RepA-Rep-DNA complexes involved in the c-sense and v-sense transcription.</text>
</comment>
<keyword evidence="15" id="KW-0190">Covalent protein-DNA linkage</keyword>
<keyword evidence="8" id="KW-0548">Nucleotidyltransferase</keyword>
<dbReference type="InterPro" id="IPR001301">
    <property type="entry name" value="Gemini_AL1_CLV"/>
</dbReference>
<evidence type="ECO:0000256" key="17">
    <source>
        <dbReference type="PIRSR" id="PIRSR601191-1"/>
    </source>
</evidence>
<keyword evidence="6 19" id="KW-1048">Host nucleus</keyword>